<dbReference type="AlphaFoldDB" id="H2ZFP7"/>
<dbReference type="PROSITE" id="PS50261">
    <property type="entry name" value="G_PROTEIN_RECEP_F2_4"/>
    <property type="match status" value="1"/>
</dbReference>
<feature type="transmembrane region" description="Helical" evidence="6">
    <location>
        <begin position="24"/>
        <end position="45"/>
    </location>
</feature>
<dbReference type="Proteomes" id="UP000007875">
    <property type="component" value="Unassembled WGS sequence"/>
</dbReference>
<keyword evidence="9" id="KW-1185">Reference proteome</keyword>
<feature type="compositionally biased region" description="Low complexity" evidence="5">
    <location>
        <begin position="266"/>
        <end position="275"/>
    </location>
</feature>
<dbReference type="HOGENOM" id="CLU_086388_0_0_1"/>
<dbReference type="PRINTS" id="PR00249">
    <property type="entry name" value="GPCRSECRETIN"/>
</dbReference>
<name>H2ZFP7_CIOSA</name>
<organism evidence="8 9">
    <name type="scientific">Ciona savignyi</name>
    <name type="common">Pacific transparent sea squirt</name>
    <dbReference type="NCBI Taxonomy" id="51511"/>
    <lineage>
        <taxon>Eukaryota</taxon>
        <taxon>Metazoa</taxon>
        <taxon>Chordata</taxon>
        <taxon>Tunicata</taxon>
        <taxon>Ascidiacea</taxon>
        <taxon>Phlebobranchia</taxon>
        <taxon>Cionidae</taxon>
        <taxon>Ciona</taxon>
    </lineage>
</organism>
<sequence length="281" mass="32011">MLTEAVFLFRTLVITRVGSSNGQYFIWIAALICYGAPGIVVAASALCLPKSYQSMKYCWLSTDPLLYSIVYPIAVMLLINVIIFIIIMYNITYRSQRFRKNVNLRKISQAVKRAFCMLVVLGLPWMLGYIMLLSQDQATKNIFNVLFTIFNSLQGVLIFILYCFRQENVRNLWLKPLTRRYQTNKSRFQTYNFARKFTNDATQDLSATGDIVTRTRRSTDGILSASPQTPKSEDQQEFVGKTNAAFSNPNQGRSTHLNTNPPPLPSKNSPPSNKPFRSGWV</sequence>
<proteinExistence type="predicted"/>
<evidence type="ECO:0000256" key="3">
    <source>
        <dbReference type="ARBA" id="ARBA00022989"/>
    </source>
</evidence>
<dbReference type="Ensembl" id="ENSCSAVT00000016594.1">
    <property type="protein sequence ID" value="ENSCSAVP00000016413.1"/>
    <property type="gene ID" value="ENSCSAVG00000009657.1"/>
</dbReference>
<reference evidence="9" key="1">
    <citation type="submission" date="2003-08" db="EMBL/GenBank/DDBJ databases">
        <authorList>
            <person name="Birren B."/>
            <person name="Nusbaum C."/>
            <person name="Abebe A."/>
            <person name="Abouelleil A."/>
            <person name="Adekoya E."/>
            <person name="Ait-zahra M."/>
            <person name="Allen N."/>
            <person name="Allen T."/>
            <person name="An P."/>
            <person name="Anderson M."/>
            <person name="Anderson S."/>
            <person name="Arachchi H."/>
            <person name="Armbruster J."/>
            <person name="Bachantsang P."/>
            <person name="Baldwin J."/>
            <person name="Barry A."/>
            <person name="Bayul T."/>
            <person name="Blitshsteyn B."/>
            <person name="Bloom T."/>
            <person name="Blye J."/>
            <person name="Boguslavskiy L."/>
            <person name="Borowsky M."/>
            <person name="Boukhgalter B."/>
            <person name="Brunache A."/>
            <person name="Butler J."/>
            <person name="Calixte N."/>
            <person name="Calvo S."/>
            <person name="Camarata J."/>
            <person name="Campo K."/>
            <person name="Chang J."/>
            <person name="Cheshatsang Y."/>
            <person name="Citroen M."/>
            <person name="Collymore A."/>
            <person name="Considine T."/>
            <person name="Cook A."/>
            <person name="Cooke P."/>
            <person name="Corum B."/>
            <person name="Cuomo C."/>
            <person name="David R."/>
            <person name="Dawoe T."/>
            <person name="Degray S."/>
            <person name="Dodge S."/>
            <person name="Dooley K."/>
            <person name="Dorje P."/>
            <person name="Dorjee K."/>
            <person name="Dorris L."/>
            <person name="Duffey N."/>
            <person name="Dupes A."/>
            <person name="Elkins T."/>
            <person name="Engels R."/>
            <person name="Erickson J."/>
            <person name="Farina A."/>
            <person name="Faro S."/>
            <person name="Ferreira P."/>
            <person name="Fischer H."/>
            <person name="Fitzgerald M."/>
            <person name="Foley K."/>
            <person name="Gage D."/>
            <person name="Galagan J."/>
            <person name="Gearin G."/>
            <person name="Gnerre S."/>
            <person name="Gnirke A."/>
            <person name="Goyette A."/>
            <person name="Graham J."/>
            <person name="Grandbois E."/>
            <person name="Gyaltsen K."/>
            <person name="Hafez N."/>
            <person name="Hagopian D."/>
            <person name="Hagos B."/>
            <person name="Hall J."/>
            <person name="Hatcher B."/>
            <person name="Heller A."/>
            <person name="Higgins H."/>
            <person name="Honan T."/>
            <person name="Horn A."/>
            <person name="Houde N."/>
            <person name="Hughes L."/>
            <person name="Hulme W."/>
            <person name="Husby E."/>
            <person name="Iliev I."/>
            <person name="Jaffe D."/>
            <person name="Jones C."/>
            <person name="Kamal M."/>
            <person name="Kamat A."/>
            <person name="Kamvysselis M."/>
            <person name="Karlsson E."/>
            <person name="Kells C."/>
            <person name="Kieu A."/>
            <person name="Kisner P."/>
            <person name="Kodira C."/>
            <person name="Kulbokas E."/>
            <person name="Labutti K."/>
            <person name="Lama D."/>
            <person name="Landers T."/>
            <person name="Leger J."/>
            <person name="Levine S."/>
            <person name="Lewis D."/>
            <person name="Lewis T."/>
            <person name="Lindblad-toh K."/>
            <person name="Liu X."/>
            <person name="Lokyitsang T."/>
            <person name="Lokyitsang Y."/>
            <person name="Lucien O."/>
            <person name="Lui A."/>
            <person name="Ma L.J."/>
            <person name="Mabbitt R."/>
            <person name="Macdonald J."/>
            <person name="Maclean C."/>
            <person name="Major J."/>
            <person name="Manning J."/>
            <person name="Marabella R."/>
            <person name="Maru K."/>
            <person name="Matthews C."/>
            <person name="Mauceli E."/>
            <person name="Mccarthy M."/>
            <person name="Mcdonough S."/>
            <person name="Mcghee T."/>
            <person name="Meldrim J."/>
            <person name="Meneus L."/>
            <person name="Mesirov J."/>
            <person name="Mihalev A."/>
            <person name="Mihova T."/>
            <person name="Mikkelsen T."/>
            <person name="Mlenga V."/>
            <person name="Moru K."/>
            <person name="Mozes J."/>
            <person name="Mulrain L."/>
            <person name="Munson G."/>
            <person name="Naylor J."/>
            <person name="Newes C."/>
            <person name="Nguyen C."/>
            <person name="Nguyen N."/>
            <person name="Nguyen T."/>
            <person name="Nicol R."/>
            <person name="Nielsen C."/>
            <person name="Nizzari M."/>
            <person name="Norbu C."/>
            <person name="Norbu N."/>
            <person name="O'donnell P."/>
            <person name="Okoawo O."/>
            <person name="O'leary S."/>
            <person name="Omotosho B."/>
            <person name="O'neill K."/>
            <person name="Osman S."/>
            <person name="Parker S."/>
            <person name="Perrin D."/>
            <person name="Phunkhang P."/>
            <person name="Piqani B."/>
            <person name="Purcell S."/>
            <person name="Rachupka T."/>
            <person name="Ramasamy U."/>
            <person name="Rameau R."/>
            <person name="Ray V."/>
            <person name="Raymond C."/>
            <person name="Retta R."/>
            <person name="Richardson S."/>
            <person name="Rise C."/>
            <person name="Rodriguez J."/>
            <person name="Rogers J."/>
            <person name="Rogov P."/>
            <person name="Rutman M."/>
            <person name="Schupbach R."/>
            <person name="Seaman C."/>
            <person name="Settipalli S."/>
            <person name="Sharpe T."/>
            <person name="Sheridan J."/>
            <person name="Sherpa N."/>
            <person name="Shi J."/>
            <person name="Smirnov S."/>
            <person name="Smith C."/>
            <person name="Sougnez C."/>
            <person name="Spencer B."/>
            <person name="Stalker J."/>
            <person name="Stange-thomann N."/>
            <person name="Stavropoulos S."/>
            <person name="Stetson K."/>
            <person name="Stone C."/>
            <person name="Stone S."/>
            <person name="Stubbs M."/>
            <person name="Talamas J."/>
            <person name="Tchuinga P."/>
            <person name="Tenzing P."/>
            <person name="Tesfaye S."/>
            <person name="Theodore J."/>
            <person name="Thoulutsang Y."/>
            <person name="Topham K."/>
            <person name="Towey S."/>
            <person name="Tsamla T."/>
            <person name="Tsomo N."/>
            <person name="Vallee D."/>
            <person name="Vassiliev H."/>
            <person name="Venkataraman V."/>
            <person name="Vinson J."/>
            <person name="Vo A."/>
            <person name="Wade C."/>
            <person name="Wang S."/>
            <person name="Wangchuk T."/>
            <person name="Wangdi T."/>
            <person name="Whittaker C."/>
            <person name="Wilkinson J."/>
            <person name="Wu Y."/>
            <person name="Wyman D."/>
            <person name="Yadav S."/>
            <person name="Yang S."/>
            <person name="Yang X."/>
            <person name="Yeager S."/>
            <person name="Yee E."/>
            <person name="Young G."/>
            <person name="Zainoun J."/>
            <person name="Zembeck L."/>
            <person name="Zimmer A."/>
            <person name="Zody M."/>
            <person name="Lander E."/>
        </authorList>
    </citation>
    <scope>NUCLEOTIDE SEQUENCE [LARGE SCALE GENOMIC DNA]</scope>
</reference>
<accession>H2ZFP7</accession>
<protein>
    <recommendedName>
        <fullName evidence="7">G-protein coupled receptors family 2 profile 2 domain-containing protein</fullName>
    </recommendedName>
</protein>
<dbReference type="eggNOG" id="KOG4193">
    <property type="taxonomic scope" value="Eukaryota"/>
</dbReference>
<comment type="subcellular location">
    <subcellularLocation>
        <location evidence="1">Membrane</location>
        <topology evidence="1">Multi-pass membrane protein</topology>
    </subcellularLocation>
</comment>
<evidence type="ECO:0000256" key="4">
    <source>
        <dbReference type="ARBA" id="ARBA00023136"/>
    </source>
</evidence>
<feature type="transmembrane region" description="Helical" evidence="6">
    <location>
        <begin position="142"/>
        <end position="164"/>
    </location>
</feature>
<dbReference type="PANTHER" id="PTHR45692">
    <property type="entry name" value="G_PROTEIN_RECEP_F2_4 DOMAIN-CONTAINING PROTEIN"/>
    <property type="match status" value="1"/>
</dbReference>
<dbReference type="GO" id="GO:0004930">
    <property type="term" value="F:G protein-coupled receptor activity"/>
    <property type="evidence" value="ECO:0007669"/>
    <property type="project" value="InterPro"/>
</dbReference>
<evidence type="ECO:0000256" key="6">
    <source>
        <dbReference type="SAM" id="Phobius"/>
    </source>
</evidence>
<keyword evidence="4 6" id="KW-0472">Membrane</keyword>
<keyword evidence="2 6" id="KW-0812">Transmembrane</keyword>
<evidence type="ECO:0000256" key="5">
    <source>
        <dbReference type="SAM" id="MobiDB-lite"/>
    </source>
</evidence>
<dbReference type="InterPro" id="IPR017983">
    <property type="entry name" value="GPCR_2_secretin-like_CS"/>
</dbReference>
<feature type="transmembrane region" description="Helical" evidence="6">
    <location>
        <begin position="65"/>
        <end position="89"/>
    </location>
</feature>
<dbReference type="GO" id="GO:0007166">
    <property type="term" value="P:cell surface receptor signaling pathway"/>
    <property type="evidence" value="ECO:0007669"/>
    <property type="project" value="InterPro"/>
</dbReference>
<dbReference type="InterPro" id="IPR000832">
    <property type="entry name" value="GPCR_2_secretin-like"/>
</dbReference>
<evidence type="ECO:0000256" key="2">
    <source>
        <dbReference type="ARBA" id="ARBA00022692"/>
    </source>
</evidence>
<dbReference type="GeneTree" id="ENSGT00890000139676"/>
<reference evidence="8" key="3">
    <citation type="submission" date="2025-09" db="UniProtKB">
        <authorList>
            <consortium name="Ensembl"/>
        </authorList>
    </citation>
    <scope>IDENTIFICATION</scope>
</reference>
<evidence type="ECO:0000313" key="8">
    <source>
        <dbReference type="Ensembl" id="ENSCSAVP00000016413.1"/>
    </source>
</evidence>
<keyword evidence="3 6" id="KW-1133">Transmembrane helix</keyword>
<dbReference type="Gene3D" id="1.20.1070.10">
    <property type="entry name" value="Rhodopsin 7-helix transmembrane proteins"/>
    <property type="match status" value="1"/>
</dbReference>
<dbReference type="InParanoid" id="H2ZFP7"/>
<reference evidence="8" key="2">
    <citation type="submission" date="2025-08" db="UniProtKB">
        <authorList>
            <consortium name="Ensembl"/>
        </authorList>
    </citation>
    <scope>IDENTIFICATION</scope>
</reference>
<dbReference type="STRING" id="51511.ENSCSAVP00000016413"/>
<feature type="compositionally biased region" description="Polar residues" evidence="5">
    <location>
        <begin position="244"/>
        <end position="259"/>
    </location>
</feature>
<feature type="transmembrane region" description="Helical" evidence="6">
    <location>
        <begin position="110"/>
        <end position="130"/>
    </location>
</feature>
<evidence type="ECO:0000259" key="7">
    <source>
        <dbReference type="PROSITE" id="PS50261"/>
    </source>
</evidence>
<dbReference type="PROSITE" id="PS00650">
    <property type="entry name" value="G_PROTEIN_RECEP_F2_2"/>
    <property type="match status" value="1"/>
</dbReference>
<dbReference type="Pfam" id="PF00002">
    <property type="entry name" value="7tm_2"/>
    <property type="match status" value="1"/>
</dbReference>
<feature type="region of interest" description="Disordered" evidence="5">
    <location>
        <begin position="218"/>
        <end position="281"/>
    </location>
</feature>
<dbReference type="PANTHER" id="PTHR45692:SF1">
    <property type="entry name" value="G-PROTEIN COUPLED RECEPTORS FAMILY 2 PROFILE 2 DOMAIN-CONTAINING PROTEIN"/>
    <property type="match status" value="1"/>
</dbReference>
<dbReference type="InterPro" id="IPR017981">
    <property type="entry name" value="GPCR_2-like_7TM"/>
</dbReference>
<evidence type="ECO:0000313" key="9">
    <source>
        <dbReference type="Proteomes" id="UP000007875"/>
    </source>
</evidence>
<dbReference type="SUPFAM" id="SSF81321">
    <property type="entry name" value="Family A G protein-coupled receptor-like"/>
    <property type="match status" value="1"/>
</dbReference>
<evidence type="ECO:0000256" key="1">
    <source>
        <dbReference type="ARBA" id="ARBA00004141"/>
    </source>
</evidence>
<dbReference type="GO" id="GO:0016020">
    <property type="term" value="C:membrane"/>
    <property type="evidence" value="ECO:0007669"/>
    <property type="project" value="UniProtKB-SubCell"/>
</dbReference>
<dbReference type="OMA" id="CFRQENV"/>
<feature type="domain" description="G-protein coupled receptors family 2 profile 2" evidence="7">
    <location>
        <begin position="1"/>
        <end position="166"/>
    </location>
</feature>